<keyword evidence="1" id="KW-0472">Membrane</keyword>
<evidence type="ECO:0000313" key="2">
    <source>
        <dbReference type="EMBL" id="KHO63493.1"/>
    </source>
</evidence>
<proteinExistence type="predicted"/>
<evidence type="ECO:0000313" key="3">
    <source>
        <dbReference type="Proteomes" id="UP000030980"/>
    </source>
</evidence>
<reference evidence="2 3" key="1">
    <citation type="submission" date="2014-11" db="EMBL/GenBank/DDBJ databases">
        <title>Genome sequence of Pseudomonas tuomuerensis JCM 14085.</title>
        <authorList>
            <person name="Shin S.-K."/>
            <person name="Yi H."/>
        </authorList>
    </citation>
    <scope>NUCLEOTIDE SEQUENCE [LARGE SCALE GENOMIC DNA]</scope>
    <source>
        <strain evidence="2 3">JCM 14085</strain>
    </source>
</reference>
<dbReference type="STRING" id="706570.PT85_17045"/>
<protein>
    <recommendedName>
        <fullName evidence="4">MFS transporter</fullName>
    </recommendedName>
</protein>
<evidence type="ECO:0000256" key="1">
    <source>
        <dbReference type="SAM" id="Phobius"/>
    </source>
</evidence>
<keyword evidence="3" id="KW-1185">Reference proteome</keyword>
<feature type="transmembrane region" description="Helical" evidence="1">
    <location>
        <begin position="12"/>
        <end position="31"/>
    </location>
</feature>
<evidence type="ECO:0008006" key="4">
    <source>
        <dbReference type="Google" id="ProtNLM"/>
    </source>
</evidence>
<comment type="caution">
    <text evidence="2">The sequence shown here is derived from an EMBL/GenBank/DDBJ whole genome shotgun (WGS) entry which is preliminary data.</text>
</comment>
<organism evidence="2 3">
    <name type="scientific">Pseudomonas flexibilis</name>
    <dbReference type="NCBI Taxonomy" id="706570"/>
    <lineage>
        <taxon>Bacteria</taxon>
        <taxon>Pseudomonadati</taxon>
        <taxon>Pseudomonadota</taxon>
        <taxon>Gammaproteobacteria</taxon>
        <taxon>Pseudomonadales</taxon>
        <taxon>Pseudomonadaceae</taxon>
        <taxon>Pseudomonas</taxon>
    </lineage>
</organism>
<gene>
    <name evidence="2" type="ORF">PT85_17045</name>
</gene>
<keyword evidence="1" id="KW-0812">Transmembrane</keyword>
<dbReference type="Proteomes" id="UP000030980">
    <property type="component" value="Unassembled WGS sequence"/>
</dbReference>
<dbReference type="EMBL" id="JTAK01000011">
    <property type="protein sequence ID" value="KHO63493.1"/>
    <property type="molecule type" value="Genomic_DNA"/>
</dbReference>
<keyword evidence="1" id="KW-1133">Transmembrane helix</keyword>
<name>A0A0B3BG65_9PSED</name>
<feature type="transmembrane region" description="Helical" evidence="1">
    <location>
        <begin position="107"/>
        <end position="128"/>
    </location>
</feature>
<accession>A0A0B3BG65</accession>
<sequence>MERMTRHRRLNRVWWLMLLAAVLPWLLLVNVPEVAQLPPMTLFVIGLCGLLPTLKIFPHFKRALWALKPPFDAALEDQRWAVLARAQRNGMLWASLPAWQAALASPLGLEGVAGLLLVTGSALFSLVYRIPRQVLLP</sequence>
<dbReference type="AlphaFoldDB" id="A0A0B3BG65"/>